<dbReference type="InterPro" id="IPR010559">
    <property type="entry name" value="Sig_transdc_His_kin_internal"/>
</dbReference>
<organism evidence="8 9">
    <name type="scientific">Paenibacillus allorhizosphaerae</name>
    <dbReference type="NCBI Taxonomy" id="2849866"/>
    <lineage>
        <taxon>Bacteria</taxon>
        <taxon>Bacillati</taxon>
        <taxon>Bacillota</taxon>
        <taxon>Bacilli</taxon>
        <taxon>Bacillales</taxon>
        <taxon>Paenibacillaceae</taxon>
        <taxon>Paenibacillus</taxon>
    </lineage>
</organism>
<dbReference type="InterPro" id="IPR003594">
    <property type="entry name" value="HATPase_dom"/>
</dbReference>
<reference evidence="8 9" key="1">
    <citation type="submission" date="2021-06" db="EMBL/GenBank/DDBJ databases">
        <authorList>
            <person name="Criscuolo A."/>
        </authorList>
    </citation>
    <scope>NUCLEOTIDE SEQUENCE [LARGE SCALE GENOMIC DNA]</scope>
    <source>
        <strain evidence="9">CIP 111802</strain>
    </source>
</reference>
<proteinExistence type="predicted"/>
<evidence type="ECO:0000256" key="3">
    <source>
        <dbReference type="ARBA" id="ARBA00022777"/>
    </source>
</evidence>
<keyword evidence="6" id="KW-1133">Transmembrane helix</keyword>
<dbReference type="InterPro" id="IPR003660">
    <property type="entry name" value="HAMP_dom"/>
</dbReference>
<evidence type="ECO:0000313" key="8">
    <source>
        <dbReference type="EMBL" id="CAG7629635.1"/>
    </source>
</evidence>
<feature type="transmembrane region" description="Helical" evidence="6">
    <location>
        <begin position="39"/>
        <end position="60"/>
    </location>
</feature>
<accession>A0ABM8VE16</accession>
<evidence type="ECO:0000259" key="7">
    <source>
        <dbReference type="PROSITE" id="PS50885"/>
    </source>
</evidence>
<dbReference type="Pfam" id="PF06580">
    <property type="entry name" value="His_kinase"/>
    <property type="match status" value="1"/>
</dbReference>
<dbReference type="SMART" id="SM00387">
    <property type="entry name" value="HATPase_c"/>
    <property type="match status" value="1"/>
</dbReference>
<feature type="coiled-coil region" evidence="5">
    <location>
        <begin position="366"/>
        <end position="407"/>
    </location>
</feature>
<keyword evidence="3" id="KW-0418">Kinase</keyword>
<evidence type="ECO:0000256" key="5">
    <source>
        <dbReference type="SAM" id="Coils"/>
    </source>
</evidence>
<dbReference type="Pfam" id="PF02518">
    <property type="entry name" value="HATPase_c"/>
    <property type="match status" value="1"/>
</dbReference>
<keyword evidence="5" id="KW-0175">Coiled coil</keyword>
<dbReference type="PANTHER" id="PTHR34220">
    <property type="entry name" value="SENSOR HISTIDINE KINASE YPDA"/>
    <property type="match status" value="1"/>
</dbReference>
<dbReference type="EMBL" id="CAJVCE010000003">
    <property type="protein sequence ID" value="CAG7629635.1"/>
    <property type="molecule type" value="Genomic_DNA"/>
</dbReference>
<keyword evidence="2" id="KW-1003">Cell membrane</keyword>
<keyword evidence="3" id="KW-0808">Transferase</keyword>
<name>A0ABM8VE16_9BACL</name>
<feature type="domain" description="HAMP" evidence="7">
    <location>
        <begin position="334"/>
        <end position="385"/>
    </location>
</feature>
<comment type="subcellular location">
    <subcellularLocation>
        <location evidence="1">Cell membrane</location>
    </subcellularLocation>
</comment>
<dbReference type="PANTHER" id="PTHR34220:SF7">
    <property type="entry name" value="SENSOR HISTIDINE KINASE YPDA"/>
    <property type="match status" value="1"/>
</dbReference>
<dbReference type="InterPro" id="IPR050640">
    <property type="entry name" value="Bact_2-comp_sensor_kinase"/>
</dbReference>
<sequence>MSFSTDEAAIDPVNKARGRHAHGLFLSRTTGDGNDMLRLLIYIGAACTLILTGSVVFVYVQTASLVREQTEQQMRWTHGQIVQRMQHTVSELDRTIRFLASDYVVRRFAESGFSRETPEDAGIRDELDAMIRRQAAQFPYISELCVTQDQTGISLCNQTDPEGSALASRMLPAISRNERLLYAASDIPGRESDPVKELIYVMPITERGTSVVKGTVSLSLNVARMLKDTAGEQLLSGMIVYNDRGQLLYRYQAPGQPTVALPGHGNEQGSFDNWERGRFISQKLLDIPQAAWYSRAEITPPGLLSGRRNAVPLAFVFALTLIAAGGASAFLYRRYYQSPVEHLRQLMKRAERGDWKAYWVGKSSSLQELGDSYNQMLNRLEELIRQVKREEALKKEAEMEALQYQLNPHFLYNTLNTIKWVAKLHKTPQISEVVTALVRLLQASLGKKGDFITVKEEVGLLQDYMEIQRFRYGDKIRLECVVEAGANHCLLPCMLLQPLVENAIVHGIEPAKREGLIRVNVSLDPKRDLLICEVEDNGIGITEENTEKPDEETGGVRVRERMSGIGVRHIREKIKLYYGSGYHLHIIGKPGEGTVCRLTLPIHQSGG</sequence>
<keyword evidence="4 6" id="KW-0472">Membrane</keyword>
<evidence type="ECO:0000256" key="1">
    <source>
        <dbReference type="ARBA" id="ARBA00004236"/>
    </source>
</evidence>
<keyword evidence="9" id="KW-1185">Reference proteome</keyword>
<dbReference type="PROSITE" id="PS50885">
    <property type="entry name" value="HAMP"/>
    <property type="match status" value="1"/>
</dbReference>
<gene>
    <name evidence="8" type="ORF">PAECIP111802_01574</name>
</gene>
<evidence type="ECO:0000256" key="4">
    <source>
        <dbReference type="ARBA" id="ARBA00023136"/>
    </source>
</evidence>
<feature type="transmembrane region" description="Helical" evidence="6">
    <location>
        <begin position="310"/>
        <end position="332"/>
    </location>
</feature>
<evidence type="ECO:0000313" key="9">
    <source>
        <dbReference type="Proteomes" id="UP000730618"/>
    </source>
</evidence>
<comment type="caution">
    <text evidence="8">The sequence shown here is derived from an EMBL/GenBank/DDBJ whole genome shotgun (WGS) entry which is preliminary data.</text>
</comment>
<evidence type="ECO:0000256" key="2">
    <source>
        <dbReference type="ARBA" id="ARBA00022475"/>
    </source>
</evidence>
<evidence type="ECO:0000256" key="6">
    <source>
        <dbReference type="SAM" id="Phobius"/>
    </source>
</evidence>
<dbReference type="Proteomes" id="UP000730618">
    <property type="component" value="Unassembled WGS sequence"/>
</dbReference>
<keyword evidence="6" id="KW-0812">Transmembrane</keyword>
<protein>
    <recommendedName>
        <fullName evidence="7">HAMP domain-containing protein</fullName>
    </recommendedName>
</protein>